<proteinExistence type="predicted"/>
<evidence type="ECO:0000256" key="1">
    <source>
        <dbReference type="SAM" id="MobiDB-lite"/>
    </source>
</evidence>
<feature type="compositionally biased region" description="Low complexity" evidence="1">
    <location>
        <begin position="425"/>
        <end position="435"/>
    </location>
</feature>
<dbReference type="EMBL" id="HBKQ01026581">
    <property type="protein sequence ID" value="CAE2244501.1"/>
    <property type="molecule type" value="Transcribed_RNA"/>
</dbReference>
<feature type="region of interest" description="Disordered" evidence="1">
    <location>
        <begin position="1"/>
        <end position="48"/>
    </location>
</feature>
<protein>
    <submittedName>
        <fullName evidence="2">Uncharacterized protein</fullName>
    </submittedName>
</protein>
<feature type="compositionally biased region" description="Basic and acidic residues" evidence="1">
    <location>
        <begin position="320"/>
        <end position="345"/>
    </location>
</feature>
<feature type="compositionally biased region" description="Gly residues" evidence="1">
    <location>
        <begin position="393"/>
        <end position="406"/>
    </location>
</feature>
<organism evidence="2">
    <name type="scientific">Odontella aurita</name>
    <dbReference type="NCBI Taxonomy" id="265563"/>
    <lineage>
        <taxon>Eukaryota</taxon>
        <taxon>Sar</taxon>
        <taxon>Stramenopiles</taxon>
        <taxon>Ochrophyta</taxon>
        <taxon>Bacillariophyta</taxon>
        <taxon>Mediophyceae</taxon>
        <taxon>Biddulphiophycidae</taxon>
        <taxon>Eupodiscales</taxon>
        <taxon>Odontellaceae</taxon>
        <taxon>Odontella</taxon>
    </lineage>
</organism>
<gene>
    <name evidence="2" type="ORF">OAUR00152_LOCUS17978</name>
</gene>
<feature type="compositionally biased region" description="Low complexity" evidence="1">
    <location>
        <begin position="373"/>
        <end position="392"/>
    </location>
</feature>
<name>A0A7S4IZB8_9STRA</name>
<feature type="compositionally biased region" description="Polar residues" evidence="1">
    <location>
        <begin position="284"/>
        <end position="312"/>
    </location>
</feature>
<feature type="region of interest" description="Disordered" evidence="1">
    <location>
        <begin position="128"/>
        <end position="160"/>
    </location>
</feature>
<evidence type="ECO:0000313" key="2">
    <source>
        <dbReference type="EMBL" id="CAE2244501.1"/>
    </source>
</evidence>
<reference evidence="2" key="1">
    <citation type="submission" date="2021-01" db="EMBL/GenBank/DDBJ databases">
        <authorList>
            <person name="Corre E."/>
            <person name="Pelletier E."/>
            <person name="Niang G."/>
            <person name="Scheremetjew M."/>
            <person name="Finn R."/>
            <person name="Kale V."/>
            <person name="Holt S."/>
            <person name="Cochrane G."/>
            <person name="Meng A."/>
            <person name="Brown T."/>
            <person name="Cohen L."/>
        </authorList>
    </citation>
    <scope>NUCLEOTIDE SEQUENCE</scope>
    <source>
        <strain evidence="2">Isolate 1302-5</strain>
    </source>
</reference>
<sequence length="501" mass="55431">MFGFGRQGKREHSNRSLHASSSSLHNEELSSTQRQLSESRAALKDGEDKILSLERNRDVDTRRLWKMQETLSKVEAERDKEYSLLRLDKRRLEAQLETEREGALRLEKELRDESNLSEYAALVEEVISSPDPHHAPNGISSRRDSNGSGAAGGGSGSEEKIHRLKHHLTRALRRMEIIAGRVASVKESCDALSKKMREEYARDLEVKCKDQIEVMNQLAVHRLEKTDLEEQKRMEMDGHEKAIRVLEERLEESERRRKGAEEAAMKLLEEKGNGNNGNRENPNDVVSPSQQRRITEQGQNVDAPQSIPSSFRSGDGEGGDLERELQELLRSKDEMEERFRGEAKDRDRMIAWLEEENYVKDRLIRKLQRAGVDLDGSGSLGSSSGSGLSSHSGVGGAGTDGGGSGSKHGQVGDDGDATSLADVRSSQSTASASASGMARTPAAGWMNPLDASLMGMSFSVIPSAQINEEPENDVDEKLPVIAANADESDDIFAESEEQIKR</sequence>
<feature type="region of interest" description="Disordered" evidence="1">
    <location>
        <begin position="373"/>
        <end position="440"/>
    </location>
</feature>
<feature type="region of interest" description="Disordered" evidence="1">
    <location>
        <begin position="482"/>
        <end position="501"/>
    </location>
</feature>
<feature type="region of interest" description="Disordered" evidence="1">
    <location>
        <begin position="269"/>
        <end position="345"/>
    </location>
</feature>
<feature type="compositionally biased region" description="Acidic residues" evidence="1">
    <location>
        <begin position="486"/>
        <end position="501"/>
    </location>
</feature>
<accession>A0A7S4IZB8</accession>
<dbReference type="AlphaFoldDB" id="A0A7S4IZB8"/>